<evidence type="ECO:0000313" key="6">
    <source>
        <dbReference type="Proteomes" id="UP000039046"/>
    </source>
</evidence>
<dbReference type="InterPro" id="IPR013024">
    <property type="entry name" value="GGCT-like"/>
</dbReference>
<evidence type="ECO:0000256" key="4">
    <source>
        <dbReference type="PIRSR" id="PIRSR617939-2"/>
    </source>
</evidence>
<evidence type="ECO:0000256" key="3">
    <source>
        <dbReference type="PIRSR" id="PIRSR617939-1"/>
    </source>
</evidence>
<evidence type="ECO:0000256" key="1">
    <source>
        <dbReference type="ARBA" id="ARBA00012346"/>
    </source>
</evidence>
<organism evidence="5 6">
    <name type="scientific">[Torrubiella] hemipterigena</name>
    <dbReference type="NCBI Taxonomy" id="1531966"/>
    <lineage>
        <taxon>Eukaryota</taxon>
        <taxon>Fungi</taxon>
        <taxon>Dikarya</taxon>
        <taxon>Ascomycota</taxon>
        <taxon>Pezizomycotina</taxon>
        <taxon>Sordariomycetes</taxon>
        <taxon>Hypocreomycetidae</taxon>
        <taxon>Hypocreales</taxon>
        <taxon>Clavicipitaceae</taxon>
        <taxon>Clavicipitaceae incertae sedis</taxon>
        <taxon>'Torrubiella' clade</taxon>
    </lineage>
</organism>
<accession>A0A0A1SPH0</accession>
<dbReference type="GO" id="GO:0003839">
    <property type="term" value="F:gamma-glutamylcyclotransferase activity"/>
    <property type="evidence" value="ECO:0007669"/>
    <property type="project" value="UniProtKB-EC"/>
</dbReference>
<keyword evidence="2" id="KW-0456">Lyase</keyword>
<feature type="binding site" evidence="4">
    <location>
        <begin position="18"/>
        <end position="23"/>
    </location>
    <ligand>
        <name>substrate</name>
    </ligand>
</feature>
<dbReference type="CDD" id="cd06661">
    <property type="entry name" value="GGCT_like"/>
    <property type="match status" value="1"/>
</dbReference>
<evidence type="ECO:0000256" key="2">
    <source>
        <dbReference type="ARBA" id="ARBA00023239"/>
    </source>
</evidence>
<dbReference type="HOGENOM" id="CLU_030506_0_0_1"/>
<evidence type="ECO:0000313" key="5">
    <source>
        <dbReference type="EMBL" id="CEJ82323.1"/>
    </source>
</evidence>
<dbReference type="EC" id="4.3.2.9" evidence="1"/>
<dbReference type="PANTHER" id="PTHR12935:SF0">
    <property type="entry name" value="GAMMA-GLUTAMYLCYCLOTRANSFERASE"/>
    <property type="match status" value="1"/>
</dbReference>
<keyword evidence="6" id="KW-1185">Reference proteome</keyword>
<protein>
    <recommendedName>
        <fullName evidence="1">gamma-glutamylcyclotransferase</fullName>
        <ecNumber evidence="1">4.3.2.9</ecNumber>
    </recommendedName>
</protein>
<dbReference type="OrthoDB" id="2017317at2759"/>
<name>A0A0A1SPH0_9HYPO</name>
<dbReference type="EMBL" id="CDHN01000001">
    <property type="protein sequence ID" value="CEJ82323.1"/>
    <property type="molecule type" value="Genomic_DNA"/>
</dbReference>
<dbReference type="InterPro" id="IPR017939">
    <property type="entry name" value="G-Glutamylcylcotransferase"/>
</dbReference>
<feature type="binding site" evidence="4">
    <location>
        <position position="161"/>
    </location>
    <ligand>
        <name>substrate</name>
    </ligand>
</feature>
<dbReference type="AlphaFoldDB" id="A0A0A1SPH0"/>
<dbReference type="PANTHER" id="PTHR12935">
    <property type="entry name" value="GAMMA-GLUTAMYLCYCLOTRANSFERASE"/>
    <property type="match status" value="1"/>
</dbReference>
<gene>
    <name evidence="5" type="ORF">VHEMI02394</name>
</gene>
<dbReference type="STRING" id="1531966.A0A0A1SPH0"/>
<feature type="active site" description="Proton acceptor" evidence="3">
    <location>
        <position position="109"/>
    </location>
</feature>
<dbReference type="Gene3D" id="3.10.490.10">
    <property type="entry name" value="Gamma-glutamyl cyclotransferase-like"/>
    <property type="match status" value="1"/>
</dbReference>
<dbReference type="Proteomes" id="UP000039046">
    <property type="component" value="Unassembled WGS sequence"/>
</dbReference>
<proteinExistence type="predicted"/>
<sequence>MAATTDPAEPPTGDSVWYFAYGSNMRSSVMANRGMTPLDKALVKIPTHVLTFDIFGMPFSEPSMASIAPMSQVTTDTVLRLGPPAELPPIHGIAYLITRADYVALVKSEGGGSAYREIAIEADVLRHDDATAGHSIGSTLTVYTLEAKYPFRPNATPSQRYLGLLMTGAEEHDLPKDYKDFLADIKAFEPPSSLWTRVGASTFLSFWKPTLRMLVKVMKSNSDANGHCRPWISNLVIKGYSYMWVYHNMIHSFVWGRGDGRIRGSMPWEVVVKQKAL</sequence>
<reference evidence="5 6" key="1">
    <citation type="journal article" date="2015" name="Genome Announc.">
        <title>Draft Genome Sequence and Gene Annotation of the Entomopathogenic Fungus Verticillium hemipterigenum.</title>
        <authorList>
            <person name="Horn F."/>
            <person name="Habel A."/>
            <person name="Scharf D.H."/>
            <person name="Dworschak J."/>
            <person name="Brakhage A.A."/>
            <person name="Guthke R."/>
            <person name="Hertweck C."/>
            <person name="Linde J."/>
        </authorList>
    </citation>
    <scope>NUCLEOTIDE SEQUENCE [LARGE SCALE GENOMIC DNA]</scope>
</reference>